<dbReference type="EMBL" id="MN270891">
    <property type="protein sequence ID" value="QFP93779.1"/>
    <property type="molecule type" value="Genomic_DNA"/>
</dbReference>
<evidence type="ECO:0000313" key="2">
    <source>
        <dbReference type="Proteomes" id="UP000326781"/>
    </source>
</evidence>
<protein>
    <submittedName>
        <fullName evidence="1">Uncharacterized protein</fullName>
    </submittedName>
</protein>
<proteinExistence type="predicted"/>
<name>A0A5P8D635_9CAUD</name>
<dbReference type="Proteomes" id="UP000326781">
    <property type="component" value="Segment"/>
</dbReference>
<organism evidence="1 2">
    <name type="scientific">Pectobacterium phage Wc4</name>
    <dbReference type="NCBI Taxonomy" id="2652428"/>
    <lineage>
        <taxon>Viruses</taxon>
        <taxon>Duplodnaviria</taxon>
        <taxon>Heunggongvirae</taxon>
        <taxon>Uroviricota</taxon>
        <taxon>Caudoviricetes</taxon>
        <taxon>Andersonviridae</taxon>
        <taxon>Andersonviridae incertae sedis</taxon>
        <taxon>Arnovirus</taxon>
        <taxon>Arnovirus Wc4</taxon>
    </lineage>
</organism>
<reference evidence="1 2" key="1">
    <citation type="submission" date="2019-08" db="EMBL/GenBank/DDBJ databases">
        <title>Six bacteriophages against potato bacterial diseases.</title>
        <authorList>
            <person name="Zhang X."/>
            <person name="Kering K."/>
        </authorList>
    </citation>
    <scope>NUCLEOTIDE SEQUENCE [LARGE SCALE GENOMIC DNA]</scope>
</reference>
<keyword evidence="2" id="KW-1185">Reference proteome</keyword>
<evidence type="ECO:0000313" key="1">
    <source>
        <dbReference type="EMBL" id="QFP93779.1"/>
    </source>
</evidence>
<sequence length="35" mass="4026">MLTECTIQRTGSKMIKGIGYGENRLECVLERFKGY</sequence>
<accession>A0A5P8D635</accession>